<comment type="caution">
    <text evidence="1">The sequence shown here is derived from an EMBL/GenBank/DDBJ whole genome shotgun (WGS) entry which is preliminary data.</text>
</comment>
<sequence length="174" mass="20986">MNLEQEERIEDYLNYKIKCIKDAIELNDLIFIEDNNRLFSTSDLFKIHYATSITIDINKAPYEIYRALFKSGYNPDVVIFYDEPEPDEPYEPHFYDDRYKRLVLNLIRMGIQVVMYDGFHKGYEFFKNKTVSFDVIRFENCFSKEAVKELDDYLLKKRLKMISRHIERLTNTDT</sequence>
<reference evidence="1" key="2">
    <citation type="submission" date="2018-09" db="EMBL/GenBank/DDBJ databases">
        <authorList>
            <consortium name="NCBI Pathogen Detection Project"/>
        </authorList>
    </citation>
    <scope>NUCLEOTIDE SEQUENCE</scope>
    <source>
        <strain evidence="1">SAL3747</strain>
    </source>
</reference>
<reference evidence="1" key="1">
    <citation type="journal article" date="2018" name="Genome Biol.">
        <title>SKESA: strategic k-mer extension for scrupulous assemblies.</title>
        <authorList>
            <person name="Souvorov A."/>
            <person name="Agarwala R."/>
            <person name="Lipman D.J."/>
        </authorList>
    </citation>
    <scope>NUCLEOTIDE SEQUENCE</scope>
    <source>
        <strain evidence="1">SAL3747</strain>
    </source>
</reference>
<dbReference type="AlphaFoldDB" id="A0A704LCE8"/>
<accession>A0A704LCE8</accession>
<dbReference type="EMBL" id="DAAMRY010000015">
    <property type="protein sequence ID" value="HAC7964286.1"/>
    <property type="molecule type" value="Genomic_DNA"/>
</dbReference>
<protein>
    <submittedName>
        <fullName evidence="1">Uncharacterized protein</fullName>
    </submittedName>
</protein>
<organism evidence="1">
    <name type="scientific">Salmonella enteritidis</name>
    <dbReference type="NCBI Taxonomy" id="149539"/>
    <lineage>
        <taxon>Bacteria</taxon>
        <taxon>Pseudomonadati</taxon>
        <taxon>Pseudomonadota</taxon>
        <taxon>Gammaproteobacteria</taxon>
        <taxon>Enterobacterales</taxon>
        <taxon>Enterobacteriaceae</taxon>
        <taxon>Salmonella</taxon>
    </lineage>
</organism>
<proteinExistence type="predicted"/>
<evidence type="ECO:0000313" key="1">
    <source>
        <dbReference type="EMBL" id="HAC7964286.1"/>
    </source>
</evidence>
<name>A0A704LCE8_SALEN</name>
<gene>
    <name evidence="1" type="ORF">G0G16_23780</name>
</gene>